<name>A0A1A6G0W7_NEOLE</name>
<dbReference type="EMBL" id="LZPO01107950">
    <property type="protein sequence ID" value="OBS59821.1"/>
    <property type="molecule type" value="Genomic_DNA"/>
</dbReference>
<reference evidence="2 3" key="1">
    <citation type="submission" date="2016-06" db="EMBL/GenBank/DDBJ databases">
        <title>The Draft Genome Sequence and Annotation of the Desert Woodrat Neotoma lepida.</title>
        <authorList>
            <person name="Campbell M."/>
            <person name="Oakeson K.F."/>
            <person name="Yandell M."/>
            <person name="Halpert J.R."/>
            <person name="Dearing D."/>
        </authorList>
    </citation>
    <scope>NUCLEOTIDE SEQUENCE [LARGE SCALE GENOMIC DNA]</scope>
    <source>
        <strain evidence="2">417</strain>
        <tissue evidence="2">Liver</tissue>
    </source>
</reference>
<dbReference type="GO" id="GO:0033063">
    <property type="term" value="C:Rad51B-Rad51C-Rad51D-XRCC2 complex"/>
    <property type="evidence" value="ECO:0007669"/>
    <property type="project" value="InterPro"/>
</dbReference>
<dbReference type="GO" id="GO:0140664">
    <property type="term" value="F:ATP-dependent DNA damage sensor activity"/>
    <property type="evidence" value="ECO:0007669"/>
    <property type="project" value="InterPro"/>
</dbReference>
<dbReference type="GO" id="GO:0000724">
    <property type="term" value="P:double-strand break repair via homologous recombination"/>
    <property type="evidence" value="ECO:0007669"/>
    <property type="project" value="InterPro"/>
</dbReference>
<dbReference type="InterPro" id="IPR013632">
    <property type="entry name" value="Rad51_C"/>
</dbReference>
<evidence type="ECO:0000313" key="2">
    <source>
        <dbReference type="EMBL" id="OBS59821.1"/>
    </source>
</evidence>
<dbReference type="GO" id="GO:0005524">
    <property type="term" value="F:ATP binding"/>
    <property type="evidence" value="ECO:0007669"/>
    <property type="project" value="InterPro"/>
</dbReference>
<evidence type="ECO:0000259" key="1">
    <source>
        <dbReference type="PROSITE" id="PS50162"/>
    </source>
</evidence>
<feature type="domain" description="RecA family profile 1" evidence="1">
    <location>
        <begin position="1"/>
        <end position="130"/>
    </location>
</feature>
<dbReference type="GO" id="GO:0005657">
    <property type="term" value="C:replication fork"/>
    <property type="evidence" value="ECO:0007669"/>
    <property type="project" value="TreeGrafter"/>
</dbReference>
<dbReference type="PROSITE" id="PS50162">
    <property type="entry name" value="RECA_2"/>
    <property type="match status" value="1"/>
</dbReference>
<gene>
    <name evidence="2" type="ORF">A6R68_09047</name>
</gene>
<dbReference type="Gene3D" id="3.40.50.300">
    <property type="entry name" value="P-loop containing nucleotide triphosphate hydrolases"/>
    <property type="match status" value="1"/>
</dbReference>
<dbReference type="PANTHER" id="PTHR46456">
    <property type="entry name" value="DNA REPAIR PROTEIN RAD51 HOMOLOG 2"/>
    <property type="match status" value="1"/>
</dbReference>
<dbReference type="PANTHER" id="PTHR46456:SF1">
    <property type="entry name" value="DNA REPAIR PROTEIN RAD51 HOMOLOG 2"/>
    <property type="match status" value="1"/>
</dbReference>
<dbReference type="AlphaFoldDB" id="A0A1A6G0W7"/>
<feature type="non-terminal residue" evidence="2">
    <location>
        <position position="130"/>
    </location>
</feature>
<dbReference type="OrthoDB" id="5957327at2759"/>
<dbReference type="Pfam" id="PF08423">
    <property type="entry name" value="Rad51"/>
    <property type="match status" value="1"/>
</dbReference>
<dbReference type="InterPro" id="IPR030548">
    <property type="entry name" value="RAD51B"/>
</dbReference>
<dbReference type="Proteomes" id="UP000092124">
    <property type="component" value="Unassembled WGS sequence"/>
</dbReference>
<dbReference type="GO" id="GO:0003697">
    <property type="term" value="F:single-stranded DNA binding"/>
    <property type="evidence" value="ECO:0007669"/>
    <property type="project" value="TreeGrafter"/>
</dbReference>
<evidence type="ECO:0000313" key="3">
    <source>
        <dbReference type="Proteomes" id="UP000092124"/>
    </source>
</evidence>
<accession>A0A1A6G0W7</accession>
<dbReference type="InterPro" id="IPR020588">
    <property type="entry name" value="RecA_ATP-bd"/>
</dbReference>
<comment type="caution">
    <text evidence="2">The sequence shown here is derived from an EMBL/GenBank/DDBJ whole genome shotgun (WGS) entry which is preliminary data.</text>
</comment>
<dbReference type="STRING" id="56216.A0A1A6G0W7"/>
<dbReference type="InterPro" id="IPR027417">
    <property type="entry name" value="P-loop_NTPase"/>
</dbReference>
<dbReference type="GO" id="GO:0003690">
    <property type="term" value="F:double-stranded DNA binding"/>
    <property type="evidence" value="ECO:0007669"/>
    <property type="project" value="TreeGrafter"/>
</dbReference>
<dbReference type="GO" id="GO:0000400">
    <property type="term" value="F:four-way junction DNA binding"/>
    <property type="evidence" value="ECO:0007669"/>
    <property type="project" value="TreeGrafter"/>
</dbReference>
<organism evidence="2 3">
    <name type="scientific">Neotoma lepida</name>
    <name type="common">Desert woodrat</name>
    <dbReference type="NCBI Taxonomy" id="56216"/>
    <lineage>
        <taxon>Eukaryota</taxon>
        <taxon>Metazoa</taxon>
        <taxon>Chordata</taxon>
        <taxon>Craniata</taxon>
        <taxon>Vertebrata</taxon>
        <taxon>Euteleostomi</taxon>
        <taxon>Mammalia</taxon>
        <taxon>Eutheria</taxon>
        <taxon>Euarchontoglires</taxon>
        <taxon>Glires</taxon>
        <taxon>Rodentia</taxon>
        <taxon>Myomorpha</taxon>
        <taxon>Muroidea</taxon>
        <taxon>Cricetidae</taxon>
        <taxon>Neotominae</taxon>
        <taxon>Neotoma</taxon>
    </lineage>
</organism>
<keyword evidence="3" id="KW-1185">Reference proteome</keyword>
<sequence>MKLFFGKSGNMSSKKLRRMLHPRKSLLGGLVEIAETRFPLYFNTEEKLLLMSSQVHLHRELTCEAVLQRLESLEEEIISKGVKLVIVDSIASVVRKEFDAQLQGNIKERNKFLAKEASLLKYLAEEFSLP</sequence>
<proteinExistence type="predicted"/>
<protein>
    <recommendedName>
        <fullName evidence="1">RecA family profile 1 domain-containing protein</fullName>
    </recommendedName>
</protein>